<evidence type="ECO:0000313" key="2">
    <source>
        <dbReference type="Proteomes" id="UP000095283"/>
    </source>
</evidence>
<proteinExistence type="predicted"/>
<reference evidence="3" key="1">
    <citation type="submission" date="2016-11" db="UniProtKB">
        <authorList>
            <consortium name="WormBaseParasite"/>
        </authorList>
    </citation>
    <scope>IDENTIFICATION</scope>
</reference>
<keyword evidence="1" id="KW-1133">Transmembrane helix</keyword>
<evidence type="ECO:0000256" key="1">
    <source>
        <dbReference type="SAM" id="Phobius"/>
    </source>
</evidence>
<keyword evidence="2" id="KW-1185">Reference proteome</keyword>
<keyword evidence="1" id="KW-0812">Transmembrane</keyword>
<dbReference type="Proteomes" id="UP000095283">
    <property type="component" value="Unplaced"/>
</dbReference>
<feature type="transmembrane region" description="Helical" evidence="1">
    <location>
        <begin position="42"/>
        <end position="63"/>
    </location>
</feature>
<protein>
    <submittedName>
        <fullName evidence="3">Transcriptional regulator</fullName>
    </submittedName>
</protein>
<dbReference type="AlphaFoldDB" id="A0A1I7WRS1"/>
<name>A0A1I7WRS1_HETBA</name>
<dbReference type="WBParaSite" id="Hba_07887">
    <property type="protein sequence ID" value="Hba_07887"/>
    <property type="gene ID" value="Hba_07887"/>
</dbReference>
<keyword evidence="1" id="KW-0472">Membrane</keyword>
<accession>A0A1I7WRS1</accession>
<sequence length="97" mass="10939">MNKGKNIIANLRVMIKVLLEQNLSHVQIAKKLKFYSLFSSKMLLSIGGGALSIWPPLYIYIYIRLFVAACGTYDGTVAIFDLDSCNCISSKIMKFKR</sequence>
<organism evidence="2 3">
    <name type="scientific">Heterorhabditis bacteriophora</name>
    <name type="common">Entomopathogenic nematode worm</name>
    <dbReference type="NCBI Taxonomy" id="37862"/>
    <lineage>
        <taxon>Eukaryota</taxon>
        <taxon>Metazoa</taxon>
        <taxon>Ecdysozoa</taxon>
        <taxon>Nematoda</taxon>
        <taxon>Chromadorea</taxon>
        <taxon>Rhabditida</taxon>
        <taxon>Rhabditina</taxon>
        <taxon>Rhabditomorpha</taxon>
        <taxon>Strongyloidea</taxon>
        <taxon>Heterorhabditidae</taxon>
        <taxon>Heterorhabditis</taxon>
    </lineage>
</organism>
<evidence type="ECO:0000313" key="3">
    <source>
        <dbReference type="WBParaSite" id="Hba_07887"/>
    </source>
</evidence>